<feature type="compositionally biased region" description="Polar residues" evidence="1">
    <location>
        <begin position="414"/>
        <end position="425"/>
    </location>
</feature>
<feature type="compositionally biased region" description="Polar residues" evidence="1">
    <location>
        <begin position="7"/>
        <end position="21"/>
    </location>
</feature>
<evidence type="ECO:0000313" key="2">
    <source>
        <dbReference type="EMBL" id="KAF2137230.1"/>
    </source>
</evidence>
<keyword evidence="3" id="KW-1185">Reference proteome</keyword>
<feature type="compositionally biased region" description="Pro residues" evidence="1">
    <location>
        <begin position="874"/>
        <end position="884"/>
    </location>
</feature>
<dbReference type="OrthoDB" id="5382203at2759"/>
<dbReference type="Proteomes" id="UP000799438">
    <property type="component" value="Unassembled WGS sequence"/>
</dbReference>
<feature type="region of interest" description="Disordered" evidence="1">
    <location>
        <begin position="1"/>
        <end position="30"/>
    </location>
</feature>
<evidence type="ECO:0008006" key="4">
    <source>
        <dbReference type="Google" id="ProtNLM"/>
    </source>
</evidence>
<gene>
    <name evidence="2" type="ORF">K452DRAFT_321925</name>
</gene>
<feature type="compositionally biased region" description="Low complexity" evidence="1">
    <location>
        <begin position="790"/>
        <end position="807"/>
    </location>
</feature>
<organism evidence="2 3">
    <name type="scientific">Aplosporella prunicola CBS 121167</name>
    <dbReference type="NCBI Taxonomy" id="1176127"/>
    <lineage>
        <taxon>Eukaryota</taxon>
        <taxon>Fungi</taxon>
        <taxon>Dikarya</taxon>
        <taxon>Ascomycota</taxon>
        <taxon>Pezizomycotina</taxon>
        <taxon>Dothideomycetes</taxon>
        <taxon>Dothideomycetes incertae sedis</taxon>
        <taxon>Botryosphaeriales</taxon>
        <taxon>Aplosporellaceae</taxon>
        <taxon>Aplosporella</taxon>
    </lineage>
</organism>
<feature type="region of interest" description="Disordered" evidence="1">
    <location>
        <begin position="384"/>
        <end position="451"/>
    </location>
</feature>
<feature type="region of interest" description="Disordered" evidence="1">
    <location>
        <begin position="1151"/>
        <end position="1309"/>
    </location>
</feature>
<feature type="region of interest" description="Disordered" evidence="1">
    <location>
        <begin position="765"/>
        <end position="1113"/>
    </location>
</feature>
<feature type="compositionally biased region" description="Low complexity" evidence="1">
    <location>
        <begin position="536"/>
        <end position="549"/>
    </location>
</feature>
<feature type="compositionally biased region" description="Basic and acidic residues" evidence="1">
    <location>
        <begin position="845"/>
        <end position="861"/>
    </location>
</feature>
<feature type="compositionally biased region" description="Polar residues" evidence="1">
    <location>
        <begin position="550"/>
        <end position="567"/>
    </location>
</feature>
<evidence type="ECO:0000256" key="1">
    <source>
        <dbReference type="SAM" id="MobiDB-lite"/>
    </source>
</evidence>
<reference evidence="2" key="1">
    <citation type="journal article" date="2020" name="Stud. Mycol.">
        <title>101 Dothideomycetes genomes: a test case for predicting lifestyles and emergence of pathogens.</title>
        <authorList>
            <person name="Haridas S."/>
            <person name="Albert R."/>
            <person name="Binder M."/>
            <person name="Bloem J."/>
            <person name="Labutti K."/>
            <person name="Salamov A."/>
            <person name="Andreopoulos B."/>
            <person name="Baker S."/>
            <person name="Barry K."/>
            <person name="Bills G."/>
            <person name="Bluhm B."/>
            <person name="Cannon C."/>
            <person name="Castanera R."/>
            <person name="Culley D."/>
            <person name="Daum C."/>
            <person name="Ezra D."/>
            <person name="Gonzalez J."/>
            <person name="Henrissat B."/>
            <person name="Kuo A."/>
            <person name="Liang C."/>
            <person name="Lipzen A."/>
            <person name="Lutzoni F."/>
            <person name="Magnuson J."/>
            <person name="Mondo S."/>
            <person name="Nolan M."/>
            <person name="Ohm R."/>
            <person name="Pangilinan J."/>
            <person name="Park H.-J."/>
            <person name="Ramirez L."/>
            <person name="Alfaro M."/>
            <person name="Sun H."/>
            <person name="Tritt A."/>
            <person name="Yoshinaga Y."/>
            <person name="Zwiers L.-H."/>
            <person name="Turgeon B."/>
            <person name="Goodwin S."/>
            <person name="Spatafora J."/>
            <person name="Crous P."/>
            <person name="Grigoriev I."/>
        </authorList>
    </citation>
    <scope>NUCLEOTIDE SEQUENCE</scope>
    <source>
        <strain evidence="2">CBS 121167</strain>
    </source>
</reference>
<dbReference type="EMBL" id="ML995505">
    <property type="protein sequence ID" value="KAF2137230.1"/>
    <property type="molecule type" value="Genomic_DNA"/>
</dbReference>
<feature type="region of interest" description="Disordered" evidence="1">
    <location>
        <begin position="700"/>
        <end position="724"/>
    </location>
</feature>
<feature type="compositionally biased region" description="Low complexity" evidence="1">
    <location>
        <begin position="1208"/>
        <end position="1221"/>
    </location>
</feature>
<feature type="compositionally biased region" description="Low complexity" evidence="1">
    <location>
        <begin position="1230"/>
        <end position="1239"/>
    </location>
</feature>
<dbReference type="RefSeq" id="XP_033392948.1">
    <property type="nucleotide sequence ID" value="XM_033544448.1"/>
</dbReference>
<feature type="compositionally biased region" description="Low complexity" evidence="1">
    <location>
        <begin position="1016"/>
        <end position="1032"/>
    </location>
</feature>
<name>A0A6A6AZM2_9PEZI</name>
<feature type="compositionally biased region" description="Acidic residues" evidence="1">
    <location>
        <begin position="1050"/>
        <end position="1070"/>
    </location>
</feature>
<feature type="compositionally biased region" description="Polar residues" evidence="1">
    <location>
        <begin position="1177"/>
        <end position="1202"/>
    </location>
</feature>
<proteinExistence type="predicted"/>
<feature type="compositionally biased region" description="Basic and acidic residues" evidence="1">
    <location>
        <begin position="1241"/>
        <end position="1255"/>
    </location>
</feature>
<sequence length="1309" mass="139294">MHRTPRQDSNPSPRSSQAHSVTSDRHSSTTSNLAHVFVPTRIAPSPAYVAVAAASQIVSDHHNAQIIDELGPEEAEYAPAEVALFSDEALSLLNSFLDSLLYSILATARSPSLLAIRPAVLDVLKPRLAREAMKVADEELSGLLGGGEDEEEFPNGQSGEEWNLEASFKRTRLRIMVYTRLGELEDEDEERFLEQDESFAMEDEDINPDAGLVSWAAAIFLTSIIEYIAEQTLIVSGQAAYVRVLGKQKRNGQTHNGSLGQEDVERVIVQEFDVEKVALNSALGRLWRTWKKSLRAPTTPLSAPPGRLSFGRQSHPMPASSHRRYSMGDTPEDAPVPDAAVPAMPEAKHAEPAIASNIPLPMSDNDVSEIEAPQLEVIEAPAKTPRTPTQAAGKRPTSWMPGAIGAPPARPSRTRSNSLPTFNEEMTTKRMSRVPEWPSTPPPLKSKKEPKHVREQSINDHSLSPALMESLLPGALPGAFPAPPPVRAKSVLRENSPYRYSLMMRGTEAELEALRNSPPLREVQEGTSGTNGQVNAGPAQAERPATAAASTGNGLAQISEKYSSSPRSAPANEQVEAGKWQQSTRPPSAPAPAARRNKSEKSRNQPTVVTAESKRKSFTPSPTTPKRDIEPAAVASRTHSHSTNNSSSSLQKAPADPSTAAASTLAQKSTESMRARAEAYATERAALQRVSSVSSAGTSILHASHGSESSLGYRRNGGLSPDMTEEDRMKAFDSQLAGGDTVYYTLTPHRMREGTPEPGQVMDEAKVMESPSSGSGAKAMGYPRVLAGEATARSSSSRASSKRGMSSNADRSFFDPEDTWEKERKAPRPTPINDSNNIYSRSKLLPKEPRVQTDPTFDLRDFLLSTTPVGKPISRPPITAPPKSAPSEATTGRTRAGSLLSRSHKTSRNNSVSGVSSQNAFGKGSSGLQSPKKHLEPRSPAGPSHIDNDLIDLIRQGPPGAPGKRIPKTVAPFRDTMDSDQLELYASTVPSEFSQNTNNSRSGLLPPQRTSQPAFSGEPQSISGSMSSSGPPDVTVKRPKKRLDPYAIPSDDELEAELEAMEEEDDDDDLTALPPNNHMGIGAPPASPPASPPNKVTGAAAAPNSIGGAAKPARGMQSMADFLASEPPSGVTTNAPVLPFHLSEETIKKIKAGGSATSPESIGKAPPSAHSARTAPTIKTTGSVMTNNTSGATMKSPASTFSPMPPVARRGTGASGASSLGGPFGGPVGGSASSSARARMAGRDARMGDGEDRGGLSEMADFLKNSGPPPSMAQDEKPLPFIKLGKDGMPIDPAAPSSGKRSFTRFWRK</sequence>
<feature type="compositionally biased region" description="Polar residues" evidence="1">
    <location>
        <begin position="908"/>
        <end position="920"/>
    </location>
</feature>
<feature type="region of interest" description="Disordered" evidence="1">
    <location>
        <begin position="296"/>
        <end position="333"/>
    </location>
</feature>
<feature type="compositionally biased region" description="Low complexity" evidence="1">
    <location>
        <begin position="1098"/>
        <end position="1110"/>
    </location>
</feature>
<protein>
    <recommendedName>
        <fullName evidence="4">Flo11</fullName>
    </recommendedName>
</protein>
<evidence type="ECO:0000313" key="3">
    <source>
        <dbReference type="Proteomes" id="UP000799438"/>
    </source>
</evidence>
<feature type="compositionally biased region" description="Polar residues" evidence="1">
    <location>
        <begin position="988"/>
        <end position="1014"/>
    </location>
</feature>
<feature type="region of interest" description="Disordered" evidence="1">
    <location>
        <begin position="515"/>
        <end position="679"/>
    </location>
</feature>
<dbReference type="GeneID" id="54301944"/>
<feature type="compositionally biased region" description="Polar residues" evidence="1">
    <location>
        <begin position="525"/>
        <end position="534"/>
    </location>
</feature>
<feature type="compositionally biased region" description="Low complexity" evidence="1">
    <location>
        <begin position="641"/>
        <end position="666"/>
    </location>
</feature>
<accession>A0A6A6AZM2</accession>